<gene>
    <name evidence="7" type="primary">PUT1</name>
    <name evidence="7" type="ORF">ATY40_BA7501582</name>
</gene>
<dbReference type="EC" id="1.5.5.2" evidence="2 5"/>
<dbReference type="PANTHER" id="PTHR13914:SF0">
    <property type="entry name" value="PROLINE DEHYDROGENASE 1, MITOCHONDRIAL"/>
    <property type="match status" value="1"/>
</dbReference>
<dbReference type="EMBL" id="CP014584">
    <property type="protein sequence ID" value="ANZ73193.1"/>
    <property type="molecule type" value="Genomic_DNA"/>
</dbReference>
<dbReference type="InterPro" id="IPR015659">
    <property type="entry name" value="Proline_oxidase"/>
</dbReference>
<comment type="similarity">
    <text evidence="1 5">Belongs to the proline oxidase family.</text>
</comment>
<reference evidence="7 8" key="1">
    <citation type="submission" date="2016-02" db="EMBL/GenBank/DDBJ databases">
        <title>Comparative genomic and transcriptomic foundation for Pichia pastoris.</title>
        <authorList>
            <person name="Love K.R."/>
            <person name="Shah K.A."/>
            <person name="Whittaker C.A."/>
            <person name="Wu J."/>
            <person name="Bartlett M.C."/>
            <person name="Ma D."/>
            <person name="Leeson R.L."/>
            <person name="Priest M."/>
            <person name="Young S.K."/>
            <person name="Love J.C."/>
        </authorList>
    </citation>
    <scope>NUCLEOTIDE SEQUENCE [LARGE SCALE GENOMIC DNA]</scope>
    <source>
        <strain evidence="7 8">ATCC 28485</strain>
    </source>
</reference>
<evidence type="ECO:0000259" key="6">
    <source>
        <dbReference type="Pfam" id="PF01619"/>
    </source>
</evidence>
<feature type="domain" description="Proline dehydrogenase" evidence="6">
    <location>
        <begin position="166"/>
        <end position="449"/>
    </location>
</feature>
<dbReference type="GO" id="GO:0071949">
    <property type="term" value="F:FAD binding"/>
    <property type="evidence" value="ECO:0007669"/>
    <property type="project" value="TreeGrafter"/>
</dbReference>
<name>A0A1B2J5D5_PICPA</name>
<dbReference type="OrthoDB" id="5464at2759"/>
<comment type="function">
    <text evidence="5">Converts proline to delta-1-pyrroline-5-carboxylate.</text>
</comment>
<dbReference type="Gene3D" id="3.20.20.220">
    <property type="match status" value="1"/>
</dbReference>
<dbReference type="SUPFAM" id="SSF51730">
    <property type="entry name" value="FAD-linked oxidoreductase"/>
    <property type="match status" value="1"/>
</dbReference>
<dbReference type="PANTHER" id="PTHR13914">
    <property type="entry name" value="PROLINE OXIDASE"/>
    <property type="match status" value="1"/>
</dbReference>
<comment type="catalytic activity">
    <reaction evidence="5">
        <text>L-proline + a quinone = (S)-1-pyrroline-5-carboxylate + a quinol + H(+)</text>
        <dbReference type="Rhea" id="RHEA:23784"/>
        <dbReference type="ChEBI" id="CHEBI:15378"/>
        <dbReference type="ChEBI" id="CHEBI:17388"/>
        <dbReference type="ChEBI" id="CHEBI:24646"/>
        <dbReference type="ChEBI" id="CHEBI:60039"/>
        <dbReference type="ChEBI" id="CHEBI:132124"/>
        <dbReference type="EC" id="1.5.5.2"/>
    </reaction>
</comment>
<dbReference type="InterPro" id="IPR029041">
    <property type="entry name" value="FAD-linked_oxidoreductase-like"/>
</dbReference>
<organism evidence="7 8">
    <name type="scientific">Komagataella pastoris</name>
    <name type="common">Yeast</name>
    <name type="synonym">Pichia pastoris</name>
    <dbReference type="NCBI Taxonomy" id="4922"/>
    <lineage>
        <taxon>Eukaryota</taxon>
        <taxon>Fungi</taxon>
        <taxon>Dikarya</taxon>
        <taxon>Ascomycota</taxon>
        <taxon>Saccharomycotina</taxon>
        <taxon>Pichiomycetes</taxon>
        <taxon>Pichiales</taxon>
        <taxon>Pichiaceae</taxon>
        <taxon>Komagataella</taxon>
    </lineage>
</organism>
<dbReference type="Pfam" id="PF01619">
    <property type="entry name" value="Pro_dh"/>
    <property type="match status" value="1"/>
</dbReference>
<evidence type="ECO:0000256" key="2">
    <source>
        <dbReference type="ARBA" id="ARBA00012695"/>
    </source>
</evidence>
<dbReference type="GO" id="GO:0010133">
    <property type="term" value="P:L-proline catabolic process to L-glutamate"/>
    <property type="evidence" value="ECO:0007669"/>
    <property type="project" value="TreeGrafter"/>
</dbReference>
<evidence type="ECO:0000256" key="4">
    <source>
        <dbReference type="ARBA" id="ARBA00023062"/>
    </source>
</evidence>
<dbReference type="GO" id="GO:0004657">
    <property type="term" value="F:proline dehydrogenase activity"/>
    <property type="evidence" value="ECO:0007669"/>
    <property type="project" value="UniProtKB-EC"/>
</dbReference>
<evidence type="ECO:0000256" key="1">
    <source>
        <dbReference type="ARBA" id="ARBA00005869"/>
    </source>
</evidence>
<sequence>MLYRRALLGSRVLARTIKTSTSAATTGATNFELPQRLEQQGMAIDMPNKSASQASKYEHLKGLSASELINYGVIGMATINKPILDLVIKIFPYVPMVFVKMFVYNLYCGGQTVEDVRKTGQRLKSRGIQNMMASLTIEGCNGNDNIDIPFILKETNKSVDKMIVPHTLEMIKQAENINDVAPGYVALKPTGMAEDAANVLMNYNKPEYEERFEKLVDNCRNVTSNIYKTNIELLKKYPDRVAPFVVAVIDAEKHQLQQGVYELQRRLFKEFNPKGKPVSVAGTIQMYLKEGLPLIEFEKKLAAEGNYRVGLKLVRGAYIHSEPDRSVIHDTKQNTDYAYDSGVARCIQAIVNSSSLNGSDIGHLVVASHSRESQMQATTLLDALTHEDMSKYLQRSNVVLGQLLGMADDVTHTLITKYGVKNLIKYVPWGPSKETKDYLLRRLEENGDAVRADNGWPLVMGVVKTLFQRIIRI</sequence>
<evidence type="ECO:0000313" key="8">
    <source>
        <dbReference type="Proteomes" id="UP000094565"/>
    </source>
</evidence>
<dbReference type="Proteomes" id="UP000094565">
    <property type="component" value="Chromosome 1"/>
</dbReference>
<keyword evidence="5" id="KW-0285">Flavoprotein</keyword>
<keyword evidence="8" id="KW-1185">Reference proteome</keyword>
<dbReference type="InterPro" id="IPR002872">
    <property type="entry name" value="Proline_DH_dom"/>
</dbReference>
<dbReference type="GO" id="GO:0005739">
    <property type="term" value="C:mitochondrion"/>
    <property type="evidence" value="ECO:0007669"/>
    <property type="project" value="TreeGrafter"/>
</dbReference>
<keyword evidence="3 5" id="KW-0560">Oxidoreductase</keyword>
<evidence type="ECO:0000256" key="5">
    <source>
        <dbReference type="RuleBase" id="RU364054"/>
    </source>
</evidence>
<dbReference type="AlphaFoldDB" id="A0A1B2J5D5"/>
<evidence type="ECO:0000313" key="7">
    <source>
        <dbReference type="EMBL" id="ANZ73193.1"/>
    </source>
</evidence>
<evidence type="ECO:0000256" key="3">
    <source>
        <dbReference type="ARBA" id="ARBA00023002"/>
    </source>
</evidence>
<keyword evidence="4 5" id="KW-0642">Proline metabolism</keyword>
<protein>
    <recommendedName>
        <fullName evidence="2 5">Proline dehydrogenase</fullName>
        <ecNumber evidence="2 5">1.5.5.2</ecNumber>
    </recommendedName>
</protein>
<accession>A0A1B2J5D5</accession>
<proteinExistence type="inferred from homology"/>
<keyword evidence="5" id="KW-0274">FAD</keyword>
<comment type="cofactor">
    <cofactor evidence="5">
        <name>FAD</name>
        <dbReference type="ChEBI" id="CHEBI:57692"/>
    </cofactor>
</comment>